<evidence type="ECO:0000256" key="8">
    <source>
        <dbReference type="SAM" id="Phobius"/>
    </source>
</evidence>
<feature type="transmembrane region" description="Helical" evidence="8">
    <location>
        <begin position="73"/>
        <end position="96"/>
    </location>
</feature>
<evidence type="ECO:0000313" key="10">
    <source>
        <dbReference type="Proteomes" id="UP000326554"/>
    </source>
</evidence>
<keyword evidence="5 8" id="KW-0812">Transmembrane</keyword>
<name>A0A5J5GI42_9RHOB</name>
<feature type="transmembrane region" description="Helical" evidence="8">
    <location>
        <begin position="40"/>
        <end position="61"/>
    </location>
</feature>
<evidence type="ECO:0000256" key="6">
    <source>
        <dbReference type="ARBA" id="ARBA00022989"/>
    </source>
</evidence>
<accession>A0A5J5GI42</accession>
<dbReference type="GO" id="GO:0005886">
    <property type="term" value="C:plasma membrane"/>
    <property type="evidence" value="ECO:0007669"/>
    <property type="project" value="UniProtKB-SubCell"/>
</dbReference>
<comment type="similarity">
    <text evidence="2">Belongs to the binding-protein-dependent transport system permease family. FecCD subfamily.</text>
</comment>
<evidence type="ECO:0000313" key="9">
    <source>
        <dbReference type="EMBL" id="KAA9007825.1"/>
    </source>
</evidence>
<dbReference type="EMBL" id="VYQE01000003">
    <property type="protein sequence ID" value="KAA9007825.1"/>
    <property type="molecule type" value="Genomic_DNA"/>
</dbReference>
<dbReference type="GO" id="GO:0022857">
    <property type="term" value="F:transmembrane transporter activity"/>
    <property type="evidence" value="ECO:0007669"/>
    <property type="project" value="InterPro"/>
</dbReference>
<protein>
    <submittedName>
        <fullName evidence="9">Iron chelate uptake ABC transporter family permease subunit</fullName>
    </submittedName>
</protein>
<feature type="transmembrane region" description="Helical" evidence="8">
    <location>
        <begin position="128"/>
        <end position="149"/>
    </location>
</feature>
<dbReference type="InterPro" id="IPR000522">
    <property type="entry name" value="ABC_transptr_permease_BtuC"/>
</dbReference>
<gene>
    <name evidence="9" type="ORF">F3S47_09875</name>
</gene>
<feature type="transmembrane region" description="Helical" evidence="8">
    <location>
        <begin position="262"/>
        <end position="282"/>
    </location>
</feature>
<dbReference type="Proteomes" id="UP000326554">
    <property type="component" value="Unassembled WGS sequence"/>
</dbReference>
<reference evidence="9 10" key="1">
    <citation type="submission" date="2019-09" db="EMBL/GenBank/DDBJ databases">
        <authorList>
            <person name="Park J.-S."/>
            <person name="Choi H.-J."/>
        </authorList>
    </citation>
    <scope>NUCLEOTIDE SEQUENCE [LARGE SCALE GENOMIC DNA]</scope>
    <source>
        <strain evidence="9 10">176SS1-4</strain>
    </source>
</reference>
<dbReference type="InterPro" id="IPR037294">
    <property type="entry name" value="ABC_BtuC-like"/>
</dbReference>
<sequence length="314" mass="32715">MAERRLWILGTALLGAAALFLAWNLRAPVEFILGLRVTKLAALVVVGAATGAATVLFQTVAGNRLITPGIVGFDALFVFLQTMLVLALGGLGYASLPGMEKFLLEAACLVISAVALFGVLLRKGAGDVIRMILTGVVLGVLLRGLAGFAQRILEPSEFAIVQQSSFASFGAVARQELAVAGVLLLAALAGAMRLAPSLDVAALGRTKARTLGLDYDRLVLVTLSLVAAMIAVSTALVGPVTFLGLLAASLAYGWLGTPRHALLIPAASAIGALILVAGQFVFERLLDYQSTLAVIVEFAGGLLFLFLVLRRPRP</sequence>
<dbReference type="Gene3D" id="1.10.3470.10">
    <property type="entry name" value="ABC transporter involved in vitamin B12 uptake, BtuC"/>
    <property type="match status" value="1"/>
</dbReference>
<keyword evidence="4" id="KW-1003">Cell membrane</keyword>
<feature type="transmembrane region" description="Helical" evidence="8">
    <location>
        <begin position="102"/>
        <end position="121"/>
    </location>
</feature>
<feature type="transmembrane region" description="Helical" evidence="8">
    <location>
        <begin position="288"/>
        <end position="309"/>
    </location>
</feature>
<comment type="subcellular location">
    <subcellularLocation>
        <location evidence="1">Cell membrane</location>
        <topology evidence="1">Multi-pass membrane protein</topology>
    </subcellularLocation>
</comment>
<dbReference type="PANTHER" id="PTHR30472:SF19">
    <property type="entry name" value="PETROBACTIN IMPORT SYSTEM PERMEASE PROTEIN YCLO"/>
    <property type="match status" value="1"/>
</dbReference>
<keyword evidence="3" id="KW-0813">Transport</keyword>
<comment type="caution">
    <text evidence="9">The sequence shown here is derived from an EMBL/GenBank/DDBJ whole genome shotgun (WGS) entry which is preliminary data.</text>
</comment>
<dbReference type="Pfam" id="PF01032">
    <property type="entry name" value="FecCD"/>
    <property type="match status" value="1"/>
</dbReference>
<evidence type="ECO:0000256" key="3">
    <source>
        <dbReference type="ARBA" id="ARBA00022448"/>
    </source>
</evidence>
<dbReference type="GO" id="GO:0033214">
    <property type="term" value="P:siderophore-iron import into cell"/>
    <property type="evidence" value="ECO:0007669"/>
    <property type="project" value="TreeGrafter"/>
</dbReference>
<proteinExistence type="inferred from homology"/>
<dbReference type="RefSeq" id="WP_150445107.1">
    <property type="nucleotide sequence ID" value="NZ_VYQE01000003.1"/>
</dbReference>
<evidence type="ECO:0000256" key="2">
    <source>
        <dbReference type="ARBA" id="ARBA00007935"/>
    </source>
</evidence>
<evidence type="ECO:0000256" key="1">
    <source>
        <dbReference type="ARBA" id="ARBA00004651"/>
    </source>
</evidence>
<evidence type="ECO:0000256" key="7">
    <source>
        <dbReference type="ARBA" id="ARBA00023136"/>
    </source>
</evidence>
<dbReference type="PANTHER" id="PTHR30472">
    <property type="entry name" value="FERRIC ENTEROBACTIN TRANSPORT SYSTEM PERMEASE PROTEIN"/>
    <property type="match status" value="1"/>
</dbReference>
<keyword evidence="6 8" id="KW-1133">Transmembrane helix</keyword>
<keyword evidence="7 8" id="KW-0472">Membrane</keyword>
<dbReference type="SUPFAM" id="SSF81345">
    <property type="entry name" value="ABC transporter involved in vitamin B12 uptake, BtuC"/>
    <property type="match status" value="1"/>
</dbReference>
<dbReference type="AlphaFoldDB" id="A0A5J5GI42"/>
<evidence type="ECO:0000256" key="5">
    <source>
        <dbReference type="ARBA" id="ARBA00022692"/>
    </source>
</evidence>
<evidence type="ECO:0000256" key="4">
    <source>
        <dbReference type="ARBA" id="ARBA00022475"/>
    </source>
</evidence>
<organism evidence="9 10">
    <name type="scientific">Histidinibacterium aquaticum</name>
    <dbReference type="NCBI Taxonomy" id="2613962"/>
    <lineage>
        <taxon>Bacteria</taxon>
        <taxon>Pseudomonadati</taxon>
        <taxon>Pseudomonadota</taxon>
        <taxon>Alphaproteobacteria</taxon>
        <taxon>Rhodobacterales</taxon>
        <taxon>Paracoccaceae</taxon>
        <taxon>Histidinibacterium</taxon>
    </lineage>
</organism>
<keyword evidence="10" id="KW-1185">Reference proteome</keyword>